<name>A0A1L7WC35_9HELO</name>
<gene>
    <name evidence="1" type="ORF">PAC_00209</name>
</gene>
<dbReference type="AlphaFoldDB" id="A0A1L7WC35"/>
<reference evidence="1 2" key="1">
    <citation type="submission" date="2016-03" db="EMBL/GenBank/DDBJ databases">
        <authorList>
            <person name="Ploux O."/>
        </authorList>
    </citation>
    <scope>NUCLEOTIDE SEQUENCE [LARGE SCALE GENOMIC DNA]</scope>
    <source>
        <strain evidence="1 2">UAMH 11012</strain>
    </source>
</reference>
<dbReference type="Proteomes" id="UP000184330">
    <property type="component" value="Unassembled WGS sequence"/>
</dbReference>
<evidence type="ECO:0000313" key="2">
    <source>
        <dbReference type="Proteomes" id="UP000184330"/>
    </source>
</evidence>
<protein>
    <submittedName>
        <fullName evidence="1">Uncharacterized protein</fullName>
    </submittedName>
</protein>
<organism evidence="1 2">
    <name type="scientific">Phialocephala subalpina</name>
    <dbReference type="NCBI Taxonomy" id="576137"/>
    <lineage>
        <taxon>Eukaryota</taxon>
        <taxon>Fungi</taxon>
        <taxon>Dikarya</taxon>
        <taxon>Ascomycota</taxon>
        <taxon>Pezizomycotina</taxon>
        <taxon>Leotiomycetes</taxon>
        <taxon>Helotiales</taxon>
        <taxon>Mollisiaceae</taxon>
        <taxon>Phialocephala</taxon>
        <taxon>Phialocephala fortinii species complex</taxon>
    </lineage>
</organism>
<sequence>MKRVGKFSPVLGQGRVVSSLRVGDHLVTSRLLSNSFVYFLALTRLRPGASLLGLKLHDFTRHRVRNR</sequence>
<evidence type="ECO:0000313" key="1">
    <source>
        <dbReference type="EMBL" id="CZR50337.1"/>
    </source>
</evidence>
<dbReference type="EMBL" id="FJOG01000001">
    <property type="protein sequence ID" value="CZR50337.1"/>
    <property type="molecule type" value="Genomic_DNA"/>
</dbReference>
<proteinExistence type="predicted"/>
<keyword evidence="2" id="KW-1185">Reference proteome</keyword>
<accession>A0A1L7WC35</accession>